<comment type="caution">
    <text evidence="2">The sequence shown here is derived from an EMBL/GenBank/DDBJ whole genome shotgun (WGS) entry which is preliminary data.</text>
</comment>
<dbReference type="Proteomes" id="UP000324222">
    <property type="component" value="Unassembled WGS sequence"/>
</dbReference>
<keyword evidence="3" id="KW-1185">Reference proteome</keyword>
<dbReference type="EMBL" id="VSRR010000767">
    <property type="protein sequence ID" value="MPC19410.1"/>
    <property type="molecule type" value="Genomic_DNA"/>
</dbReference>
<evidence type="ECO:0000256" key="1">
    <source>
        <dbReference type="SAM" id="MobiDB-lite"/>
    </source>
</evidence>
<reference evidence="2 3" key="1">
    <citation type="submission" date="2019-05" db="EMBL/GenBank/DDBJ databases">
        <title>Another draft genome of Portunus trituberculatus and its Hox gene families provides insights of decapod evolution.</title>
        <authorList>
            <person name="Jeong J.-H."/>
            <person name="Song I."/>
            <person name="Kim S."/>
            <person name="Choi T."/>
            <person name="Kim D."/>
            <person name="Ryu S."/>
            <person name="Kim W."/>
        </authorList>
    </citation>
    <scope>NUCLEOTIDE SEQUENCE [LARGE SCALE GENOMIC DNA]</scope>
    <source>
        <tissue evidence="2">Muscle</tissue>
    </source>
</reference>
<sequence length="99" mass="11161">MSGPHLVTTGKKSQNQPWEEQEKARRMKAEIKAASSLVAADQLSSMSSSNLESQDNKDCSYSQLQRPQLLSRNQRSSLPLLLSYCYLIESDIWTVKPCL</sequence>
<evidence type="ECO:0000313" key="3">
    <source>
        <dbReference type="Proteomes" id="UP000324222"/>
    </source>
</evidence>
<organism evidence="2 3">
    <name type="scientific">Portunus trituberculatus</name>
    <name type="common">Swimming crab</name>
    <name type="synonym">Neptunus trituberculatus</name>
    <dbReference type="NCBI Taxonomy" id="210409"/>
    <lineage>
        <taxon>Eukaryota</taxon>
        <taxon>Metazoa</taxon>
        <taxon>Ecdysozoa</taxon>
        <taxon>Arthropoda</taxon>
        <taxon>Crustacea</taxon>
        <taxon>Multicrustacea</taxon>
        <taxon>Malacostraca</taxon>
        <taxon>Eumalacostraca</taxon>
        <taxon>Eucarida</taxon>
        <taxon>Decapoda</taxon>
        <taxon>Pleocyemata</taxon>
        <taxon>Brachyura</taxon>
        <taxon>Eubrachyura</taxon>
        <taxon>Portunoidea</taxon>
        <taxon>Portunidae</taxon>
        <taxon>Portuninae</taxon>
        <taxon>Portunus</taxon>
    </lineage>
</organism>
<name>A0A5B7DDJ3_PORTR</name>
<protein>
    <submittedName>
        <fullName evidence="2">Uncharacterized protein</fullName>
    </submittedName>
</protein>
<dbReference type="AlphaFoldDB" id="A0A5B7DDJ3"/>
<accession>A0A5B7DDJ3</accession>
<evidence type="ECO:0000313" key="2">
    <source>
        <dbReference type="EMBL" id="MPC19410.1"/>
    </source>
</evidence>
<feature type="region of interest" description="Disordered" evidence="1">
    <location>
        <begin position="1"/>
        <end position="26"/>
    </location>
</feature>
<gene>
    <name evidence="2" type="ORF">E2C01_012324</name>
</gene>
<proteinExistence type="predicted"/>